<dbReference type="OrthoDB" id="418748at2759"/>
<gene>
    <name evidence="1" type="primary">Acey_s0003.g1619</name>
    <name evidence="1" type="ORF">Y032_0003g1619</name>
</gene>
<evidence type="ECO:0000313" key="2">
    <source>
        <dbReference type="Proteomes" id="UP000024635"/>
    </source>
</evidence>
<keyword evidence="2" id="KW-1185">Reference proteome</keyword>
<accession>A0A016VZR7</accession>
<name>A0A016VZR7_9BILA</name>
<reference evidence="2" key="1">
    <citation type="journal article" date="2015" name="Nat. Genet.">
        <title>The genome and transcriptome of the zoonotic hookworm Ancylostoma ceylanicum identify infection-specific gene families.</title>
        <authorList>
            <person name="Schwarz E.M."/>
            <person name="Hu Y."/>
            <person name="Antoshechkin I."/>
            <person name="Miller M.M."/>
            <person name="Sternberg P.W."/>
            <person name="Aroian R.V."/>
        </authorList>
    </citation>
    <scope>NUCLEOTIDE SEQUENCE</scope>
    <source>
        <strain evidence="2">HY135</strain>
    </source>
</reference>
<organism evidence="1 2">
    <name type="scientific">Ancylostoma ceylanicum</name>
    <dbReference type="NCBI Taxonomy" id="53326"/>
    <lineage>
        <taxon>Eukaryota</taxon>
        <taxon>Metazoa</taxon>
        <taxon>Ecdysozoa</taxon>
        <taxon>Nematoda</taxon>
        <taxon>Chromadorea</taxon>
        <taxon>Rhabditida</taxon>
        <taxon>Rhabditina</taxon>
        <taxon>Rhabditomorpha</taxon>
        <taxon>Strongyloidea</taxon>
        <taxon>Ancylostomatidae</taxon>
        <taxon>Ancylostomatinae</taxon>
        <taxon>Ancylostoma</taxon>
    </lineage>
</organism>
<evidence type="ECO:0008006" key="3">
    <source>
        <dbReference type="Google" id="ProtNLM"/>
    </source>
</evidence>
<comment type="caution">
    <text evidence="1">The sequence shown here is derived from an EMBL/GenBank/DDBJ whole genome shotgun (WGS) entry which is preliminary data.</text>
</comment>
<sequence length="295" mass="33869">MDLKVRRPKKARARTDTQRIKWWKRKEQKDKVLPASLSCLTSSTGCTVEEQWNATVNAMKDSAVGVLGRTSPGKTKIEKATWWWNDEVQAAIARKKSEYKRWMRTRRIEDRDTYLVAKREAKKCVAIAKSQHHKELYDALNTSEGEKLLYRLMKARHRSTTMVTGHLGIIKAANGNILRDPNDVMERWRQYFEQTFNEEFPHPPIPFVKGVQGPVLPVAPAEVSEAIRKMKPNKATGSDDIPTDVWKLIGESGAAWLSKFFNRMLAESQTPEVWQMSTTVPVWKGKGGGANRYWR</sequence>
<dbReference type="Proteomes" id="UP000024635">
    <property type="component" value="Unassembled WGS sequence"/>
</dbReference>
<proteinExistence type="predicted"/>
<dbReference type="AlphaFoldDB" id="A0A016VZR7"/>
<protein>
    <recommendedName>
        <fullName evidence="3">Reverse transcriptase domain-containing protein</fullName>
    </recommendedName>
</protein>
<dbReference type="EMBL" id="JARK01001339">
    <property type="protein sequence ID" value="EYC32507.1"/>
    <property type="molecule type" value="Genomic_DNA"/>
</dbReference>
<dbReference type="PANTHER" id="PTHR47510:SF3">
    <property type="entry name" value="ENDO_EXONUCLEASE_PHOSPHATASE DOMAIN-CONTAINING PROTEIN"/>
    <property type="match status" value="1"/>
</dbReference>
<dbReference type="PANTHER" id="PTHR47510">
    <property type="entry name" value="REVERSE TRANSCRIPTASE DOMAIN-CONTAINING PROTEIN"/>
    <property type="match status" value="1"/>
</dbReference>
<evidence type="ECO:0000313" key="1">
    <source>
        <dbReference type="EMBL" id="EYC32507.1"/>
    </source>
</evidence>